<comment type="caution">
    <text evidence="2">The sequence shown here is derived from an EMBL/GenBank/DDBJ whole genome shotgun (WGS) entry which is preliminary data.</text>
</comment>
<dbReference type="PANTHER" id="PTHR33121:SF23">
    <property type="entry name" value="CYCLIC DI-GMP PHOSPHODIESTERASE PDEB"/>
    <property type="match status" value="1"/>
</dbReference>
<dbReference type="InterPro" id="IPR001633">
    <property type="entry name" value="EAL_dom"/>
</dbReference>
<dbReference type="CDD" id="cd01948">
    <property type="entry name" value="EAL"/>
    <property type="match status" value="1"/>
</dbReference>
<evidence type="ECO:0000313" key="3">
    <source>
        <dbReference type="Proteomes" id="UP000615026"/>
    </source>
</evidence>
<organism evidence="2 3">
    <name type="scientific">Leptolyngbya cf. ectocarpi LEGE 11479</name>
    <dbReference type="NCBI Taxonomy" id="1828722"/>
    <lineage>
        <taxon>Bacteria</taxon>
        <taxon>Bacillati</taxon>
        <taxon>Cyanobacteriota</taxon>
        <taxon>Cyanophyceae</taxon>
        <taxon>Leptolyngbyales</taxon>
        <taxon>Leptolyngbyaceae</taxon>
        <taxon>Leptolyngbya group</taxon>
        <taxon>Leptolyngbya</taxon>
    </lineage>
</organism>
<evidence type="ECO:0000313" key="2">
    <source>
        <dbReference type="EMBL" id="MBE9070790.1"/>
    </source>
</evidence>
<dbReference type="Gene3D" id="3.20.20.450">
    <property type="entry name" value="EAL domain"/>
    <property type="match status" value="1"/>
</dbReference>
<reference evidence="2" key="1">
    <citation type="submission" date="2020-10" db="EMBL/GenBank/DDBJ databases">
        <authorList>
            <person name="Castelo-Branco R."/>
            <person name="Eusebio N."/>
            <person name="Adriana R."/>
            <person name="Vieira A."/>
            <person name="Brugerolle De Fraissinette N."/>
            <person name="Rezende De Castro R."/>
            <person name="Schneider M.P."/>
            <person name="Vasconcelos V."/>
            <person name="Leao P.N."/>
        </authorList>
    </citation>
    <scope>NUCLEOTIDE SEQUENCE</scope>
    <source>
        <strain evidence="2">LEGE 11479</strain>
    </source>
</reference>
<protein>
    <submittedName>
        <fullName evidence="2">EAL domain-containing protein</fullName>
    </submittedName>
</protein>
<dbReference type="PANTHER" id="PTHR33121">
    <property type="entry name" value="CYCLIC DI-GMP PHOSPHODIESTERASE PDEF"/>
    <property type="match status" value="1"/>
</dbReference>
<dbReference type="AlphaFoldDB" id="A0A929FB10"/>
<dbReference type="RefSeq" id="WP_193996627.1">
    <property type="nucleotide sequence ID" value="NZ_JADEXP010000535.1"/>
</dbReference>
<proteinExistence type="predicted"/>
<dbReference type="InterPro" id="IPR050706">
    <property type="entry name" value="Cyclic-di-GMP_PDE-like"/>
</dbReference>
<accession>A0A929FB10</accession>
<dbReference type="Proteomes" id="UP000615026">
    <property type="component" value="Unassembled WGS sequence"/>
</dbReference>
<dbReference type="GO" id="GO:0071111">
    <property type="term" value="F:cyclic-guanylate-specific phosphodiesterase activity"/>
    <property type="evidence" value="ECO:0007669"/>
    <property type="project" value="InterPro"/>
</dbReference>
<dbReference type="PROSITE" id="PS50883">
    <property type="entry name" value="EAL"/>
    <property type="match status" value="1"/>
</dbReference>
<feature type="domain" description="EAL" evidence="1">
    <location>
        <begin position="1"/>
        <end position="153"/>
    </location>
</feature>
<feature type="non-terminal residue" evidence="2">
    <location>
        <position position="1"/>
    </location>
</feature>
<dbReference type="SMART" id="SM00052">
    <property type="entry name" value="EAL"/>
    <property type="match status" value="1"/>
</dbReference>
<keyword evidence="3" id="KW-1185">Reference proteome</keyword>
<dbReference type="EMBL" id="JADEXP010000535">
    <property type="protein sequence ID" value="MBE9070790.1"/>
    <property type="molecule type" value="Genomic_DNA"/>
</dbReference>
<gene>
    <name evidence="2" type="ORF">IQ260_29565</name>
</gene>
<name>A0A929FB10_LEPEC</name>
<evidence type="ECO:0000259" key="1">
    <source>
        <dbReference type="PROSITE" id="PS50883"/>
    </source>
</evidence>
<dbReference type="SUPFAM" id="SSF141868">
    <property type="entry name" value="EAL domain-like"/>
    <property type="match status" value="1"/>
</dbReference>
<dbReference type="InterPro" id="IPR035919">
    <property type="entry name" value="EAL_sf"/>
</dbReference>
<dbReference type="Pfam" id="PF00563">
    <property type="entry name" value="EAL"/>
    <property type="match status" value="1"/>
</dbReference>
<sequence>MINLSGVSLGDDAFRIFLIEQLANFHLSSQCICFEITETAAVRNLSQAAEFMHHLKKLGFSFALDDFGSGMSSFAYLKTLPVDYVKIDGKFITDMALDEAAIAIVEAIHNVAQVMGLQTIAEFVETKELSGLVQTIDIDLMQGYYIAEPSPLI</sequence>